<accession>A0A5N7BV83</accession>
<evidence type="ECO:0000313" key="1">
    <source>
        <dbReference type="EMBL" id="KAE8385563.1"/>
    </source>
</evidence>
<protein>
    <submittedName>
        <fullName evidence="1">Uncharacterized protein</fullName>
    </submittedName>
</protein>
<proteinExistence type="predicted"/>
<gene>
    <name evidence="1" type="ORF">BDV23DRAFT_188159</name>
</gene>
<dbReference type="OrthoDB" id="5333491at2759"/>
<dbReference type="AlphaFoldDB" id="A0A5N7BV83"/>
<sequence>MPRLEKLRLDLNAPKPKNRSLQKEYRLALASALDSPSLSNLKSLYIYFEQSIPKNHSFPVQDHDPDYPSGDALNISIRNLCETSPLSHLHLEGWWPVSPALFAGPAPFPFLQDVKIEAALTTYDGRWFYTGNPDATDASYQFRRFESDESSSDEDLDSNSSFNSEYEDYMREGREALLNGDEPYYMWRTKPEAGMFDRFTEDMARAMRRMHCLRELSFSMGWNYHDDYAILLEYTGSMGDGEEAGCWVRLRPEARWEIPEGFMKLLGECVGGNVEVCVEPF</sequence>
<reference evidence="1" key="1">
    <citation type="submission" date="2019-04" db="EMBL/GenBank/DDBJ databases">
        <title>Friends and foes A comparative genomics studyof 23 Aspergillus species from section Flavi.</title>
        <authorList>
            <consortium name="DOE Joint Genome Institute"/>
            <person name="Kjaerbolling I."/>
            <person name="Vesth T."/>
            <person name="Frisvad J.C."/>
            <person name="Nybo J.L."/>
            <person name="Theobald S."/>
            <person name="Kildgaard S."/>
            <person name="Isbrandt T."/>
            <person name="Kuo A."/>
            <person name="Sato A."/>
            <person name="Lyhne E.K."/>
            <person name="Kogle M.E."/>
            <person name="Wiebenga A."/>
            <person name="Kun R.S."/>
            <person name="Lubbers R.J."/>
            <person name="Makela M.R."/>
            <person name="Barry K."/>
            <person name="Chovatia M."/>
            <person name="Clum A."/>
            <person name="Daum C."/>
            <person name="Haridas S."/>
            <person name="He G."/>
            <person name="LaButti K."/>
            <person name="Lipzen A."/>
            <person name="Mondo S."/>
            <person name="Riley R."/>
            <person name="Salamov A."/>
            <person name="Simmons B.A."/>
            <person name="Magnuson J.K."/>
            <person name="Henrissat B."/>
            <person name="Mortensen U.H."/>
            <person name="Larsen T.O."/>
            <person name="Devries R.P."/>
            <person name="Grigoriev I.V."/>
            <person name="Machida M."/>
            <person name="Baker S.E."/>
            <person name="Andersen M.R."/>
        </authorList>
    </citation>
    <scope>NUCLEOTIDE SEQUENCE [LARGE SCALE GENOMIC DNA]</scope>
    <source>
        <strain evidence="1">IBT 14317</strain>
    </source>
</reference>
<name>A0A5N7BV83_PETAA</name>
<dbReference type="Proteomes" id="UP000326877">
    <property type="component" value="Unassembled WGS sequence"/>
</dbReference>
<dbReference type="EMBL" id="ML735332">
    <property type="protein sequence ID" value="KAE8385563.1"/>
    <property type="molecule type" value="Genomic_DNA"/>
</dbReference>
<organism evidence="1">
    <name type="scientific">Petromyces alliaceus</name>
    <name type="common">Aspergillus alliaceus</name>
    <dbReference type="NCBI Taxonomy" id="209559"/>
    <lineage>
        <taxon>Eukaryota</taxon>
        <taxon>Fungi</taxon>
        <taxon>Dikarya</taxon>
        <taxon>Ascomycota</taxon>
        <taxon>Pezizomycotina</taxon>
        <taxon>Eurotiomycetes</taxon>
        <taxon>Eurotiomycetidae</taxon>
        <taxon>Eurotiales</taxon>
        <taxon>Aspergillaceae</taxon>
        <taxon>Aspergillus</taxon>
        <taxon>Aspergillus subgen. Circumdati</taxon>
    </lineage>
</organism>